<evidence type="ECO:0000256" key="6">
    <source>
        <dbReference type="ARBA" id="ARBA00022490"/>
    </source>
</evidence>
<dbReference type="Gene3D" id="3.30.930.10">
    <property type="entry name" value="Bira Bifunctional Protein, Domain 2"/>
    <property type="match status" value="1"/>
</dbReference>
<evidence type="ECO:0000313" key="14">
    <source>
        <dbReference type="Proteomes" id="UP000677436"/>
    </source>
</evidence>
<sequence>MAKPREFEKPTGFRDFPPSLAAKKRAVEERIHRCFERWGYQEVITPTLEYHDTVGRASAIPEEKLFKLIDREGKTLVLRPDQTAPIARVVGSVLREVPVPLRLLYHGSVFRAQERSAGRNAEFFQSGVELVGEASPEAEAEVIALAVETIRACGLDAFQLAVGHVGLLDGVLRQAVADEGAVQELKESLGARNVVGFFGLLERFSLPDSVKRELTSLLQVRRNPSELMCLNLVTSSPETQAAVERLSAMWSSLADFGVTPHVVLDLGLVGSLGYYTGIYFEGYTASLGFPVLSGGSYDQLLERFDRPLPATGFAVKLDRVMEAGGVPDMQKRRVAVLYDRSQRPEAILVAERMREQGHHVVLQWRDDQGGHPSDEWLALFDEVIRIGEEEGR</sequence>
<dbReference type="PROSITE" id="PS50862">
    <property type="entry name" value="AA_TRNA_LIGASE_II"/>
    <property type="match status" value="1"/>
</dbReference>
<evidence type="ECO:0000256" key="11">
    <source>
        <dbReference type="PIRSR" id="PIRSR001549-1"/>
    </source>
</evidence>
<feature type="binding site" evidence="11">
    <location>
        <begin position="81"/>
        <end position="83"/>
    </location>
    <ligand>
        <name>L-histidine</name>
        <dbReference type="ChEBI" id="CHEBI:57595"/>
    </ligand>
</feature>
<feature type="binding site" evidence="11">
    <location>
        <position position="129"/>
    </location>
    <ligand>
        <name>L-histidine</name>
        <dbReference type="ChEBI" id="CHEBI:57595"/>
    </ligand>
</feature>
<keyword evidence="8 10" id="KW-0368">Histidine biosynthesis</keyword>
<dbReference type="NCBIfam" id="TIGR00443">
    <property type="entry name" value="hisZ_biosyn_reg"/>
    <property type="match status" value="1"/>
</dbReference>
<dbReference type="GO" id="GO:0004821">
    <property type="term" value="F:histidine-tRNA ligase activity"/>
    <property type="evidence" value="ECO:0007669"/>
    <property type="project" value="InterPro"/>
</dbReference>
<dbReference type="GO" id="GO:0140096">
    <property type="term" value="F:catalytic activity, acting on a protein"/>
    <property type="evidence" value="ECO:0007669"/>
    <property type="project" value="UniProtKB-ARBA"/>
</dbReference>
<feature type="domain" description="Aminoacyl-transfer RNA synthetases class-II family profile" evidence="12">
    <location>
        <begin position="27"/>
        <end position="325"/>
    </location>
</feature>
<dbReference type="EMBL" id="AP024601">
    <property type="protein sequence ID" value="BCU83133.1"/>
    <property type="molecule type" value="Genomic_DNA"/>
</dbReference>
<dbReference type="InterPro" id="IPR053846">
    <property type="entry name" value="HisZ-C"/>
</dbReference>
<comment type="pathway">
    <text evidence="2 10">Amino-acid biosynthesis; L-histidine biosynthesis; L-histidine from 5-phospho-alpha-D-ribose 1-diphosphate: step 1/9.</text>
</comment>
<dbReference type="RefSeq" id="WP_212773389.1">
    <property type="nucleotide sequence ID" value="NZ_AP024601.1"/>
</dbReference>
<protein>
    <recommendedName>
        <fullName evidence="5 10">ATP phosphoribosyltransferase regulatory subunit</fullName>
    </recommendedName>
</protein>
<dbReference type="GO" id="GO:0005737">
    <property type="term" value="C:cytoplasm"/>
    <property type="evidence" value="ECO:0007669"/>
    <property type="project" value="UniProtKB-SubCell"/>
</dbReference>
<comment type="function">
    <text evidence="9 10">Required for the first step of histidine biosynthesis. May allow the feedback regulation of ATP phosphoribosyltransferase activity by histidine.</text>
</comment>
<evidence type="ECO:0000256" key="8">
    <source>
        <dbReference type="ARBA" id="ARBA00023102"/>
    </source>
</evidence>
<feature type="binding site" evidence="11">
    <location>
        <position position="125"/>
    </location>
    <ligand>
        <name>L-histidine</name>
        <dbReference type="ChEBI" id="CHEBI:57595"/>
    </ligand>
</feature>
<evidence type="ECO:0000256" key="7">
    <source>
        <dbReference type="ARBA" id="ARBA00022605"/>
    </source>
</evidence>
<evidence type="ECO:0000256" key="9">
    <source>
        <dbReference type="ARBA" id="ARBA00025246"/>
    </source>
</evidence>
<evidence type="ECO:0000256" key="2">
    <source>
        <dbReference type="ARBA" id="ARBA00004667"/>
    </source>
</evidence>
<dbReference type="SUPFAM" id="SSF55681">
    <property type="entry name" value="Class II aaRS and biotin synthetases"/>
    <property type="match status" value="1"/>
</dbReference>
<evidence type="ECO:0000256" key="4">
    <source>
        <dbReference type="ARBA" id="ARBA00011496"/>
    </source>
</evidence>
<dbReference type="PIRSF" id="PIRSF001549">
    <property type="entry name" value="His-tRNA_synth"/>
    <property type="match status" value="1"/>
</dbReference>
<keyword evidence="13" id="KW-0328">Glycosyltransferase</keyword>
<accession>A0A8D5ZQA5</accession>
<name>A0A8D5ZQA5_9BACL</name>
<comment type="subcellular location">
    <subcellularLocation>
        <location evidence="1 10">Cytoplasm</location>
    </subcellularLocation>
</comment>
<dbReference type="GO" id="GO:0006427">
    <property type="term" value="P:histidyl-tRNA aminoacylation"/>
    <property type="evidence" value="ECO:0007669"/>
    <property type="project" value="InterPro"/>
</dbReference>
<keyword evidence="14" id="KW-1185">Reference proteome</keyword>
<reference evidence="13" key="2">
    <citation type="journal article" date="2021" name="Microbiol. Resour. Announc.">
        <title>Complete Genome Sequence of Polycladomyces abyssicola JIR-001T, Isolated from Hemipelagic Sediment in Deep Seawater.</title>
        <authorList>
            <person name="Tsubouchi T."/>
            <person name="Kaneko Y."/>
        </authorList>
    </citation>
    <scope>NUCLEOTIDE SEQUENCE</scope>
    <source>
        <strain evidence="13">JIR-001</strain>
    </source>
</reference>
<evidence type="ECO:0000256" key="1">
    <source>
        <dbReference type="ARBA" id="ARBA00004496"/>
    </source>
</evidence>
<dbReference type="UniPathway" id="UPA00031">
    <property type="reaction ID" value="UER00006"/>
</dbReference>
<dbReference type="InterPro" id="IPR004517">
    <property type="entry name" value="HisZ"/>
</dbReference>
<evidence type="ECO:0000256" key="10">
    <source>
        <dbReference type="HAMAP-Rule" id="MF_00125"/>
    </source>
</evidence>
<dbReference type="Pfam" id="PF21996">
    <property type="entry name" value="HisZ-like"/>
    <property type="match status" value="1"/>
</dbReference>
<dbReference type="AlphaFoldDB" id="A0A8D5ZQA5"/>
<comment type="miscellaneous">
    <text evidence="10">This function is generally fulfilled by the C-terminal part of HisG, which is missing in some bacteria such as this one.</text>
</comment>
<keyword evidence="7 10" id="KW-0028">Amino-acid biosynthesis</keyword>
<dbReference type="InterPro" id="IPR045864">
    <property type="entry name" value="aa-tRNA-synth_II/BPL/LPL"/>
</dbReference>
<comment type="subunit">
    <text evidence="4 10">Heteromultimer composed of HisG and HisZ subunits.</text>
</comment>
<feature type="binding site" evidence="11">
    <location>
        <position position="111"/>
    </location>
    <ligand>
        <name>L-histidine</name>
        <dbReference type="ChEBI" id="CHEBI:57595"/>
    </ligand>
</feature>
<reference evidence="13" key="1">
    <citation type="journal article" date="2013" name="Int. J. Syst. Evol. Microbiol.">
        <title>Polycladomyces abyssicola gen. nov., sp. nov., a thermophilic filamentous bacterium isolated from hemipelagic sediment.</title>
        <authorList>
            <person name="Tsubouchi T."/>
            <person name="Shimane Y."/>
            <person name="Mori K."/>
            <person name="Usui K."/>
            <person name="Hiraki T."/>
            <person name="Tame A."/>
            <person name="Uematsu K."/>
            <person name="Maruyama T."/>
            <person name="Hatada Y."/>
        </authorList>
    </citation>
    <scope>NUCLEOTIDE SEQUENCE</scope>
    <source>
        <strain evidence="13">JIR-001</strain>
    </source>
</reference>
<dbReference type="Proteomes" id="UP000677436">
    <property type="component" value="Chromosome"/>
</dbReference>
<keyword evidence="6 10" id="KW-0963">Cytoplasm</keyword>
<evidence type="ECO:0000313" key="13">
    <source>
        <dbReference type="EMBL" id="BCU83133.1"/>
    </source>
</evidence>
<dbReference type="PANTHER" id="PTHR43707:SF1">
    <property type="entry name" value="HISTIDINE--TRNA LIGASE, MITOCHONDRIAL-RELATED"/>
    <property type="match status" value="1"/>
</dbReference>
<comment type="similarity">
    <text evidence="3 10">Belongs to the class-II aminoacyl-tRNA synthetase family. HisZ subfamily.</text>
</comment>
<evidence type="ECO:0000256" key="5">
    <source>
        <dbReference type="ARBA" id="ARBA00020397"/>
    </source>
</evidence>
<dbReference type="Pfam" id="PF13393">
    <property type="entry name" value="tRNA-synt_His"/>
    <property type="match status" value="1"/>
</dbReference>
<feature type="binding site" evidence="11">
    <location>
        <begin position="274"/>
        <end position="275"/>
    </location>
    <ligand>
        <name>L-histidine</name>
        <dbReference type="ChEBI" id="CHEBI:57595"/>
    </ligand>
</feature>
<dbReference type="InterPro" id="IPR006195">
    <property type="entry name" value="aa-tRNA-synth_II"/>
</dbReference>
<dbReference type="PANTHER" id="PTHR43707">
    <property type="entry name" value="HISTIDYL-TRNA SYNTHETASE"/>
    <property type="match status" value="1"/>
</dbReference>
<dbReference type="KEGG" id="pabs:JIR001_29160"/>
<gene>
    <name evidence="10 13" type="primary">hisZ</name>
    <name evidence="13" type="ORF">JIR001_29160</name>
</gene>
<dbReference type="GO" id="GO:0000105">
    <property type="term" value="P:L-histidine biosynthetic process"/>
    <property type="evidence" value="ECO:0007669"/>
    <property type="project" value="UniProtKB-UniRule"/>
</dbReference>
<dbReference type="GO" id="GO:0016757">
    <property type="term" value="F:glycosyltransferase activity"/>
    <property type="evidence" value="ECO:0007669"/>
    <property type="project" value="UniProtKB-KW"/>
</dbReference>
<organism evidence="13 14">
    <name type="scientific">Polycladomyces abyssicola</name>
    <dbReference type="NCBI Taxonomy" id="1125966"/>
    <lineage>
        <taxon>Bacteria</taxon>
        <taxon>Bacillati</taxon>
        <taxon>Bacillota</taxon>
        <taxon>Bacilli</taxon>
        <taxon>Bacillales</taxon>
        <taxon>Thermoactinomycetaceae</taxon>
        <taxon>Polycladomyces</taxon>
    </lineage>
</organism>
<dbReference type="InterPro" id="IPR004516">
    <property type="entry name" value="HisRS/HisZ"/>
</dbReference>
<dbReference type="InterPro" id="IPR041715">
    <property type="entry name" value="HisRS-like_core"/>
</dbReference>
<dbReference type="CDD" id="cd00773">
    <property type="entry name" value="HisRS-like_core"/>
    <property type="match status" value="1"/>
</dbReference>
<dbReference type="Gene3D" id="3.40.50.12590">
    <property type="match status" value="1"/>
</dbReference>
<dbReference type="HAMAP" id="MF_00125">
    <property type="entry name" value="HisZ"/>
    <property type="match status" value="1"/>
</dbReference>
<proteinExistence type="inferred from homology"/>
<evidence type="ECO:0000256" key="3">
    <source>
        <dbReference type="ARBA" id="ARBA00005539"/>
    </source>
</evidence>
<evidence type="ECO:0000259" key="12">
    <source>
        <dbReference type="PROSITE" id="PS50862"/>
    </source>
</evidence>
<keyword evidence="13" id="KW-0808">Transferase</keyword>